<organism evidence="12 13">
    <name type="scientific">Ceratocystis fimbriata f. sp. platani</name>
    <dbReference type="NCBI Taxonomy" id="88771"/>
    <lineage>
        <taxon>Eukaryota</taxon>
        <taxon>Fungi</taxon>
        <taxon>Dikarya</taxon>
        <taxon>Ascomycota</taxon>
        <taxon>Pezizomycotina</taxon>
        <taxon>Sordariomycetes</taxon>
        <taxon>Hypocreomycetidae</taxon>
        <taxon>Microascales</taxon>
        <taxon>Ceratocystidaceae</taxon>
        <taxon>Ceratocystis</taxon>
    </lineage>
</organism>
<dbReference type="Gene3D" id="3.40.50.300">
    <property type="entry name" value="P-loop containing nucleotide triphosphate hydrolases"/>
    <property type="match status" value="2"/>
</dbReference>
<evidence type="ECO:0000259" key="11">
    <source>
        <dbReference type="PROSITE" id="PS50929"/>
    </source>
</evidence>
<dbReference type="InterPro" id="IPR003593">
    <property type="entry name" value="AAA+_ATPase"/>
</dbReference>
<dbReference type="SUPFAM" id="SSF90123">
    <property type="entry name" value="ABC transporter transmembrane region"/>
    <property type="match status" value="1"/>
</dbReference>
<evidence type="ECO:0000256" key="6">
    <source>
        <dbReference type="ARBA" id="ARBA00022989"/>
    </source>
</evidence>
<dbReference type="InterPro" id="IPR017871">
    <property type="entry name" value="ABC_transporter-like_CS"/>
</dbReference>
<dbReference type="SMART" id="SM00382">
    <property type="entry name" value="AAA"/>
    <property type="match status" value="2"/>
</dbReference>
<dbReference type="GO" id="GO:0005743">
    <property type="term" value="C:mitochondrial inner membrane"/>
    <property type="evidence" value="ECO:0007669"/>
    <property type="project" value="TreeGrafter"/>
</dbReference>
<dbReference type="EC" id="3.6.3.48" evidence="12"/>
<evidence type="ECO:0000256" key="9">
    <source>
        <dbReference type="SAM" id="Phobius"/>
    </source>
</evidence>
<dbReference type="Proteomes" id="UP000034841">
    <property type="component" value="Unassembled WGS sequence"/>
</dbReference>
<dbReference type="Pfam" id="PF00005">
    <property type="entry name" value="ABC_tran"/>
    <property type="match status" value="2"/>
</dbReference>
<evidence type="ECO:0000256" key="8">
    <source>
        <dbReference type="SAM" id="MobiDB-lite"/>
    </source>
</evidence>
<name>A0A0F8CZY2_CERFI</name>
<comment type="caution">
    <text evidence="12">The sequence shown here is derived from an EMBL/GenBank/DDBJ whole genome shotgun (WGS) entry which is preliminary data.</text>
</comment>
<evidence type="ECO:0000313" key="12">
    <source>
        <dbReference type="EMBL" id="KKF96137.1"/>
    </source>
</evidence>
<dbReference type="InterPro" id="IPR036640">
    <property type="entry name" value="ABC1_TM_sf"/>
</dbReference>
<dbReference type="PROSITE" id="PS00211">
    <property type="entry name" value="ABC_TRANSPORTER_1"/>
    <property type="match status" value="1"/>
</dbReference>
<keyword evidence="2" id="KW-0813">Transport</keyword>
<dbReference type="Pfam" id="PF00664">
    <property type="entry name" value="ABC_membrane"/>
    <property type="match status" value="1"/>
</dbReference>
<dbReference type="PANTHER" id="PTHR43394">
    <property type="entry name" value="ATP-DEPENDENT PERMEASE MDL1, MITOCHONDRIAL"/>
    <property type="match status" value="1"/>
</dbReference>
<feature type="transmembrane region" description="Helical" evidence="9">
    <location>
        <begin position="227"/>
        <end position="246"/>
    </location>
</feature>
<evidence type="ECO:0000256" key="4">
    <source>
        <dbReference type="ARBA" id="ARBA00022741"/>
    </source>
</evidence>
<keyword evidence="6 9" id="KW-1133">Transmembrane helix</keyword>
<dbReference type="GO" id="GO:0090374">
    <property type="term" value="P:oligopeptide export from mitochondrion"/>
    <property type="evidence" value="ECO:0007669"/>
    <property type="project" value="TreeGrafter"/>
</dbReference>
<dbReference type="EMBL" id="LBBL01000060">
    <property type="protein sequence ID" value="KKF96137.1"/>
    <property type="molecule type" value="Genomic_DNA"/>
</dbReference>
<dbReference type="PANTHER" id="PTHR43394:SF15">
    <property type="entry name" value="ALPHA-FACTOR-TRANSPORTING ATPASE"/>
    <property type="match status" value="1"/>
</dbReference>
<feature type="domain" description="ABC transmembrane type-1" evidence="11">
    <location>
        <begin position="103"/>
        <end position="394"/>
    </location>
</feature>
<dbReference type="InterPro" id="IPR003439">
    <property type="entry name" value="ABC_transporter-like_ATP-bd"/>
</dbReference>
<dbReference type="SUPFAM" id="SSF52540">
    <property type="entry name" value="P-loop containing nucleoside triphosphate hydrolases"/>
    <property type="match status" value="2"/>
</dbReference>
<dbReference type="InterPro" id="IPR039421">
    <property type="entry name" value="Type_1_exporter"/>
</dbReference>
<gene>
    <name evidence="12" type="primary">STE6</name>
    <name evidence="12" type="ORF">CFO_g1491</name>
</gene>
<evidence type="ECO:0000313" key="13">
    <source>
        <dbReference type="Proteomes" id="UP000034841"/>
    </source>
</evidence>
<proteinExistence type="predicted"/>
<dbReference type="GO" id="GO:0016887">
    <property type="term" value="F:ATP hydrolysis activity"/>
    <property type="evidence" value="ECO:0007669"/>
    <property type="project" value="InterPro"/>
</dbReference>
<keyword evidence="5" id="KW-0067">ATP-binding</keyword>
<keyword evidence="13" id="KW-1185">Reference proteome</keyword>
<dbReference type="GO" id="GO:0005524">
    <property type="term" value="F:ATP binding"/>
    <property type="evidence" value="ECO:0007669"/>
    <property type="project" value="UniProtKB-KW"/>
</dbReference>
<accession>A0A0F8CZY2</accession>
<dbReference type="PROSITE" id="PS50893">
    <property type="entry name" value="ABC_TRANSPORTER_2"/>
    <property type="match status" value="2"/>
</dbReference>
<keyword evidence="3 9" id="KW-0812">Transmembrane</keyword>
<sequence>MADATQLRRAAQADAIRMEALHSAVTTNMPDEAYTSREPSRDSLTSHNMNYLVDPPSLTAIRPDPGSDEGPRSDSHVDTISPRHQRWRNLFVFTRRSHLVCIAIALCSSITVAGLKIFMIIAIGRTFEVVTSFGAGLKTASDGLESVNRWCLILTICGAGAWLANATFMAAWIRFGELQAETARRELFAALLKREMAWFDLQESGIPSLMSRIESQVRHLQTANSQIFGVLVNNIMTSIAAFFVALSFSWKLTLLIVASLPIPTIAFSLLMRPIKPAVMLQKDALGQASKLAAAALTAIDVVTVFNGAAHEVRHYMAWIIRAAGFYRTQTRYNAAQAGFMQFWTPTLVGLCFLFGIYLVQHGNSTADIMITFYAMMTVLEGVQDLLSEWLQLVRGMSAGSDLKTLMEAAGDENEGSADPGFHPDLCTGHITVDNVSFKYPTTHGTFALQPESFRFGPSSLNFIVGRSGSGKSTLGNLLVKFYAPTSGSIFIDGHNLRALSTAWVRANVCLIQQNSLLFNDTFFKNIALGSLDPDAATIEDVRVACDMAVLQSTIHKMSEGMDTMLGSSGHNLSGGQKQRLALARARLRDPAVLILDEVTSGLDTMSKSLVMDALRTWRKGKTTIIITHDISQIERDDWVYVMDAGCVVQHGRYHDLSASSADGLLKAVHKEYDGQFSPNLSSPDTPKFESDLGSSADAAPLADPIVPESPLPAAKRISRFVFKELEHARALLIVGLIMCAIAAAGTPTFSYCFAKLLATFWAPNQIRISSIHAQTAYVPQSPFLFPDTVLENILYGLPADSVFRNMPHAEMAAKAAGIHDFICSLPHGYQTLIGDGGQSLSGGQMQRVSIARALVRKPKLLVMDEPTSALDAESADLVRETIAGLMRGYGGAAARDMAIVIVTHNPEMMKVASDVVVIEEGYVAGQGSFEDLLSQKGEFWRLVQGGG</sequence>
<feature type="transmembrane region" description="Helical" evidence="9">
    <location>
        <begin position="99"/>
        <end position="127"/>
    </location>
</feature>
<evidence type="ECO:0000259" key="10">
    <source>
        <dbReference type="PROSITE" id="PS50893"/>
    </source>
</evidence>
<dbReference type="InterPro" id="IPR011527">
    <property type="entry name" value="ABC1_TM_dom"/>
</dbReference>
<feature type="domain" description="ABC transporter" evidence="10">
    <location>
        <begin position="706"/>
        <end position="945"/>
    </location>
</feature>
<feature type="transmembrane region" description="Helical" evidence="9">
    <location>
        <begin position="147"/>
        <end position="175"/>
    </location>
</feature>
<keyword evidence="7 9" id="KW-0472">Membrane</keyword>
<feature type="domain" description="ABC transporter" evidence="10">
    <location>
        <begin position="430"/>
        <end position="669"/>
    </location>
</feature>
<evidence type="ECO:0000256" key="3">
    <source>
        <dbReference type="ARBA" id="ARBA00022692"/>
    </source>
</evidence>
<dbReference type="CDD" id="cd18577">
    <property type="entry name" value="ABC_6TM_Pgp_ABCB1_D1_like"/>
    <property type="match status" value="1"/>
</dbReference>
<dbReference type="OrthoDB" id="6500128at2759"/>
<dbReference type="AlphaFoldDB" id="A0A0F8CZY2"/>
<dbReference type="PROSITE" id="PS50929">
    <property type="entry name" value="ABC_TM1F"/>
    <property type="match status" value="1"/>
</dbReference>
<keyword evidence="4" id="KW-0547">Nucleotide-binding</keyword>
<dbReference type="GO" id="GO:0015421">
    <property type="term" value="F:ABC-type oligopeptide transporter activity"/>
    <property type="evidence" value="ECO:0007669"/>
    <property type="project" value="TreeGrafter"/>
</dbReference>
<reference evidence="12 13" key="1">
    <citation type="submission" date="2015-04" db="EMBL/GenBank/DDBJ databases">
        <title>Genome sequence of Ceratocystis platani, a major pathogen of plane trees.</title>
        <authorList>
            <person name="Belbahri L."/>
        </authorList>
    </citation>
    <scope>NUCLEOTIDE SEQUENCE [LARGE SCALE GENOMIC DNA]</scope>
    <source>
        <strain evidence="12 13">CFO</strain>
    </source>
</reference>
<dbReference type="FunFam" id="3.40.50.300:FF:000604">
    <property type="entry name" value="ABC transporter B family member 28"/>
    <property type="match status" value="1"/>
</dbReference>
<protein>
    <submittedName>
        <fullName evidence="12">Alpha-factor-transporting ATPase</fullName>
        <ecNumber evidence="12">3.6.3.48</ecNumber>
    </submittedName>
</protein>
<feature type="transmembrane region" description="Helical" evidence="9">
    <location>
        <begin position="252"/>
        <end position="270"/>
    </location>
</feature>
<feature type="transmembrane region" description="Helical" evidence="9">
    <location>
        <begin position="342"/>
        <end position="359"/>
    </location>
</feature>
<feature type="region of interest" description="Disordered" evidence="8">
    <location>
        <begin position="676"/>
        <end position="695"/>
    </location>
</feature>
<dbReference type="InterPro" id="IPR027417">
    <property type="entry name" value="P-loop_NTPase"/>
</dbReference>
<evidence type="ECO:0000256" key="7">
    <source>
        <dbReference type="ARBA" id="ARBA00023136"/>
    </source>
</evidence>
<evidence type="ECO:0000256" key="1">
    <source>
        <dbReference type="ARBA" id="ARBA00004141"/>
    </source>
</evidence>
<feature type="region of interest" description="Disordered" evidence="8">
    <location>
        <begin position="27"/>
        <end position="79"/>
    </location>
</feature>
<evidence type="ECO:0000256" key="2">
    <source>
        <dbReference type="ARBA" id="ARBA00022448"/>
    </source>
</evidence>
<comment type="subcellular location">
    <subcellularLocation>
        <location evidence="1">Membrane</location>
        <topology evidence="1">Multi-pass membrane protein</topology>
    </subcellularLocation>
</comment>
<evidence type="ECO:0000256" key="5">
    <source>
        <dbReference type="ARBA" id="ARBA00022840"/>
    </source>
</evidence>
<keyword evidence="12" id="KW-0378">Hydrolase</keyword>
<dbReference type="Gene3D" id="1.20.1560.10">
    <property type="entry name" value="ABC transporter type 1, transmembrane domain"/>
    <property type="match status" value="1"/>
</dbReference>